<dbReference type="SUPFAM" id="SSF49998">
    <property type="entry name" value="Amine oxidase catalytic domain"/>
    <property type="match status" value="1"/>
</dbReference>
<keyword evidence="5 6" id="KW-0186">Copper</keyword>
<dbReference type="PANTHER" id="PTHR10638">
    <property type="entry name" value="COPPER AMINE OXIDASE"/>
    <property type="match status" value="1"/>
</dbReference>
<dbReference type="OrthoDB" id="5379943at2759"/>
<dbReference type="Gene3D" id="2.70.98.20">
    <property type="entry name" value="Copper amine oxidase, catalytic domain"/>
    <property type="match status" value="1"/>
</dbReference>
<dbReference type="InterPro" id="IPR015802">
    <property type="entry name" value="Cu_amine_oxidase_N3"/>
</dbReference>
<comment type="similarity">
    <text evidence="1 6">Belongs to the copper/topaquinone oxidase family.</text>
</comment>
<name>A0A433SM60_ELYCH</name>
<dbReference type="InterPro" id="IPR049947">
    <property type="entry name" value="Cu_Am_Ox_Cu-bd"/>
</dbReference>
<dbReference type="GO" id="GO:0008131">
    <property type="term" value="F:primary methylamine oxidase activity"/>
    <property type="evidence" value="ECO:0007669"/>
    <property type="project" value="InterPro"/>
</dbReference>
<evidence type="ECO:0000259" key="8">
    <source>
        <dbReference type="Pfam" id="PF01179"/>
    </source>
</evidence>
<protein>
    <recommendedName>
        <fullName evidence="6">Amine oxidase</fullName>
        <ecNumber evidence="6">1.4.3.-</ecNumber>
    </recommendedName>
</protein>
<dbReference type="PROSITE" id="PS01165">
    <property type="entry name" value="COPPER_AMINE_OXID_2"/>
    <property type="match status" value="1"/>
</dbReference>
<dbReference type="InterPro" id="IPR015800">
    <property type="entry name" value="Cu_amine_oxidase_N2"/>
</dbReference>
<proteinExistence type="inferred from homology"/>
<comment type="PTM">
    <text evidence="6">Topaquinone (TPQ) is generated by copper-dependent autoxidation of a specific tyrosyl residue.</text>
</comment>
<dbReference type="GO" id="GO:0009308">
    <property type="term" value="P:amine metabolic process"/>
    <property type="evidence" value="ECO:0007669"/>
    <property type="project" value="UniProtKB-UniRule"/>
</dbReference>
<feature type="domain" description="Copper amine oxidase catalytic" evidence="8">
    <location>
        <begin position="348"/>
        <end position="767"/>
    </location>
</feature>
<feature type="domain" description="Copper amine oxidase N2-terminal" evidence="9">
    <location>
        <begin position="100"/>
        <end position="177"/>
    </location>
</feature>
<feature type="domain" description="Copper amine oxidase N3-terminal" evidence="10">
    <location>
        <begin position="196"/>
        <end position="297"/>
    </location>
</feature>
<evidence type="ECO:0000256" key="1">
    <source>
        <dbReference type="ARBA" id="ARBA00007983"/>
    </source>
</evidence>
<dbReference type="Gene3D" id="3.10.450.40">
    <property type="match status" value="2"/>
</dbReference>
<dbReference type="Pfam" id="PF02728">
    <property type="entry name" value="Cu_amine_oxidN3"/>
    <property type="match status" value="1"/>
</dbReference>
<keyword evidence="7" id="KW-1133">Transmembrane helix</keyword>
<keyword evidence="4 6" id="KW-0560">Oxidoreductase</keyword>
<dbReference type="AlphaFoldDB" id="A0A433SM60"/>
<dbReference type="PANTHER" id="PTHR10638:SF20">
    <property type="entry name" value="AMINE OXIDASE"/>
    <property type="match status" value="1"/>
</dbReference>
<keyword evidence="7" id="KW-0812">Transmembrane</keyword>
<dbReference type="Proteomes" id="UP000271974">
    <property type="component" value="Unassembled WGS sequence"/>
</dbReference>
<sequence length="825" mass="94006">MQKEIDEGIMEEKVSVLAERPRRRPSAVVVSRRAWLAVRIVAVVASVLLLLLAVALTALVVIKTTPPYCSDGLGNSGRDLANPGLFNDLTPSEMVKVRDYLLSQPRLGLTPYDQASVNSSYIYMMTLMVPLKTSVLMYQVGQDRKPQRAAKVIIYRGDSFPPKVEEYLVGPLPNIKYHRMVTSPVYRRVPIPFSSRPVDAIERAEIKAYLSIATEPLHNLFRESYGLKYNNCTPSIDCLIFEDFAPRGTESGERLTWFWAYRDTEGYYLHPLGFAIQIDHLSVDPSEWMVTRVVYNGQLFYEVEDLAERYADGTIRKIKPVMDNVDAQFSTYKRRGHHTFDTPLRGPRLIEPDGHRYSINDQYVTYFGWSFNFHMRTDMGLQIVDVYFQSEKVAYEISLQDITAFYSGYSPETSWLGLYGVSWLLGASSYELVPGVDCSATASFFNAYHFVNTDTPVLYKNSICIFEQNSGLPLRRHHANKRGGKFDSYGGLVSTSLVVRTAISLWSCDYIVDYIFHLDGTIELKIALTGYVQASYDLGTNRPYGNRLHESANGNLHQLHESANGNLHQHLFHWKIDLDIESPINRYQTLDFKTETKISFWYEGSINKTQLKFDSSIKHDEKSAKVPFNFDRPQHHIIYNNRAYNRYGTYRAYRIINEAKSKFLLENATVTRAASWARYQMAVTKYKDTEDSSSSIYAQGDPYDPVVDFSRFLEDNDTIVDTDLIVWVTSGVYHVPHAEDVPSTSTAANQCRIFLTPYNFLNHCPSMAVSDALRVKRGDGVENDSKEGSKSNLVFETFGTESGEPKCYQKETSIKTFKGDIEKVL</sequence>
<accession>A0A433SM60</accession>
<reference evidence="11 12" key="1">
    <citation type="submission" date="2019-01" db="EMBL/GenBank/DDBJ databases">
        <title>A draft genome assembly of the solar-powered sea slug Elysia chlorotica.</title>
        <authorList>
            <person name="Cai H."/>
            <person name="Li Q."/>
            <person name="Fang X."/>
            <person name="Li J."/>
            <person name="Curtis N.E."/>
            <person name="Altenburger A."/>
            <person name="Shibata T."/>
            <person name="Feng M."/>
            <person name="Maeda T."/>
            <person name="Schwartz J.A."/>
            <person name="Shigenobu S."/>
            <person name="Lundholm N."/>
            <person name="Nishiyama T."/>
            <person name="Yang H."/>
            <person name="Hasebe M."/>
            <person name="Li S."/>
            <person name="Pierce S.K."/>
            <person name="Wang J."/>
        </authorList>
    </citation>
    <scope>NUCLEOTIDE SEQUENCE [LARGE SCALE GENOMIC DNA]</scope>
    <source>
        <strain evidence="11">EC2010</strain>
        <tissue evidence="11">Whole organism of an adult</tissue>
    </source>
</reference>
<dbReference type="EMBL" id="RQTK01001454">
    <property type="protein sequence ID" value="RUS70239.1"/>
    <property type="molecule type" value="Genomic_DNA"/>
</dbReference>
<feature type="transmembrane region" description="Helical" evidence="7">
    <location>
        <begin position="40"/>
        <end position="62"/>
    </location>
</feature>
<dbReference type="GO" id="GO:0048038">
    <property type="term" value="F:quinone binding"/>
    <property type="evidence" value="ECO:0007669"/>
    <property type="project" value="InterPro"/>
</dbReference>
<evidence type="ECO:0000259" key="9">
    <source>
        <dbReference type="Pfam" id="PF02727"/>
    </source>
</evidence>
<evidence type="ECO:0000256" key="3">
    <source>
        <dbReference type="ARBA" id="ARBA00022772"/>
    </source>
</evidence>
<dbReference type="InterPro" id="IPR016182">
    <property type="entry name" value="Cu_amine_oxidase_N-reg"/>
</dbReference>
<evidence type="ECO:0000256" key="5">
    <source>
        <dbReference type="ARBA" id="ARBA00023008"/>
    </source>
</evidence>
<evidence type="ECO:0000256" key="4">
    <source>
        <dbReference type="ARBA" id="ARBA00023002"/>
    </source>
</evidence>
<dbReference type="Pfam" id="PF01179">
    <property type="entry name" value="Cu_amine_oxid"/>
    <property type="match status" value="1"/>
</dbReference>
<keyword evidence="7" id="KW-0472">Membrane</keyword>
<dbReference type="InterPro" id="IPR000269">
    <property type="entry name" value="Cu_amine_oxidase"/>
</dbReference>
<evidence type="ECO:0000313" key="11">
    <source>
        <dbReference type="EMBL" id="RUS70239.1"/>
    </source>
</evidence>
<dbReference type="SUPFAM" id="SSF54416">
    <property type="entry name" value="Amine oxidase N-terminal region"/>
    <property type="match status" value="2"/>
</dbReference>
<dbReference type="EC" id="1.4.3.-" evidence="6"/>
<evidence type="ECO:0000256" key="6">
    <source>
        <dbReference type="RuleBase" id="RU000672"/>
    </source>
</evidence>
<dbReference type="FunFam" id="3.10.450.40:FF:000022">
    <property type="entry name" value="Amine oxidase"/>
    <property type="match status" value="1"/>
</dbReference>
<dbReference type="STRING" id="188477.A0A433SM60"/>
<keyword evidence="2 6" id="KW-0479">Metal-binding</keyword>
<organism evidence="11 12">
    <name type="scientific">Elysia chlorotica</name>
    <name type="common">Eastern emerald elysia</name>
    <name type="synonym">Sea slug</name>
    <dbReference type="NCBI Taxonomy" id="188477"/>
    <lineage>
        <taxon>Eukaryota</taxon>
        <taxon>Metazoa</taxon>
        <taxon>Spiralia</taxon>
        <taxon>Lophotrochozoa</taxon>
        <taxon>Mollusca</taxon>
        <taxon>Gastropoda</taxon>
        <taxon>Heterobranchia</taxon>
        <taxon>Euthyneura</taxon>
        <taxon>Panpulmonata</taxon>
        <taxon>Sacoglossa</taxon>
        <taxon>Placobranchoidea</taxon>
        <taxon>Plakobranchidae</taxon>
        <taxon>Elysia</taxon>
    </lineage>
</organism>
<dbReference type="GO" id="GO:0005507">
    <property type="term" value="F:copper ion binding"/>
    <property type="evidence" value="ECO:0007669"/>
    <property type="project" value="InterPro"/>
</dbReference>
<dbReference type="Pfam" id="PF02727">
    <property type="entry name" value="Cu_amine_oxidN2"/>
    <property type="match status" value="1"/>
</dbReference>
<evidence type="ECO:0000259" key="10">
    <source>
        <dbReference type="Pfam" id="PF02728"/>
    </source>
</evidence>
<dbReference type="InterPro" id="IPR015798">
    <property type="entry name" value="Cu_amine_oxidase_C"/>
</dbReference>
<keyword evidence="3 6" id="KW-0801">TPQ</keyword>
<dbReference type="GO" id="GO:0005886">
    <property type="term" value="C:plasma membrane"/>
    <property type="evidence" value="ECO:0007669"/>
    <property type="project" value="TreeGrafter"/>
</dbReference>
<dbReference type="InterPro" id="IPR036460">
    <property type="entry name" value="Cu_amine_oxidase_C_sf"/>
</dbReference>
<comment type="caution">
    <text evidence="11">The sequence shown here is derived from an EMBL/GenBank/DDBJ whole genome shotgun (WGS) entry which is preliminary data.</text>
</comment>
<keyword evidence="12" id="KW-1185">Reference proteome</keyword>
<gene>
    <name evidence="11" type="ORF">EGW08_021999</name>
</gene>
<evidence type="ECO:0000256" key="7">
    <source>
        <dbReference type="SAM" id="Phobius"/>
    </source>
</evidence>
<comment type="cofactor">
    <cofactor evidence="6">
        <name>Cu cation</name>
        <dbReference type="ChEBI" id="CHEBI:23378"/>
    </cofactor>
    <text evidence="6">Contains 1 topaquinone per subunit.</text>
</comment>
<dbReference type="PRINTS" id="PR00766">
    <property type="entry name" value="CUDAOXIDASE"/>
</dbReference>
<evidence type="ECO:0000313" key="12">
    <source>
        <dbReference type="Proteomes" id="UP000271974"/>
    </source>
</evidence>
<evidence type="ECO:0000256" key="2">
    <source>
        <dbReference type="ARBA" id="ARBA00022723"/>
    </source>
</evidence>